<feature type="non-terminal residue" evidence="2">
    <location>
        <position position="1"/>
    </location>
</feature>
<keyword evidence="3" id="KW-1185">Reference proteome</keyword>
<gene>
    <name evidence="2" type="ORF">Salat_3000800</name>
</gene>
<dbReference type="EMBL" id="JACGWO010000112">
    <property type="protein sequence ID" value="KAK4411944.1"/>
    <property type="molecule type" value="Genomic_DNA"/>
</dbReference>
<reference evidence="2" key="1">
    <citation type="submission" date="2020-06" db="EMBL/GenBank/DDBJ databases">
        <authorList>
            <person name="Li T."/>
            <person name="Hu X."/>
            <person name="Zhang T."/>
            <person name="Song X."/>
            <person name="Zhang H."/>
            <person name="Dai N."/>
            <person name="Sheng W."/>
            <person name="Hou X."/>
            <person name="Wei L."/>
        </authorList>
    </citation>
    <scope>NUCLEOTIDE SEQUENCE</scope>
    <source>
        <strain evidence="2">3651</strain>
        <tissue evidence="2">Leaf</tissue>
    </source>
</reference>
<protein>
    <submittedName>
        <fullName evidence="2">Uncharacterized protein</fullName>
    </submittedName>
</protein>
<evidence type="ECO:0000256" key="1">
    <source>
        <dbReference type="SAM" id="MobiDB-lite"/>
    </source>
</evidence>
<evidence type="ECO:0000313" key="2">
    <source>
        <dbReference type="EMBL" id="KAK4411944.1"/>
    </source>
</evidence>
<dbReference type="AlphaFoldDB" id="A0AAE1XIA1"/>
<feature type="region of interest" description="Disordered" evidence="1">
    <location>
        <begin position="93"/>
        <end position="139"/>
    </location>
</feature>
<feature type="compositionally biased region" description="Basic and acidic residues" evidence="1">
    <location>
        <begin position="100"/>
        <end position="109"/>
    </location>
</feature>
<evidence type="ECO:0000313" key="3">
    <source>
        <dbReference type="Proteomes" id="UP001293254"/>
    </source>
</evidence>
<comment type="caution">
    <text evidence="2">The sequence shown here is derived from an EMBL/GenBank/DDBJ whole genome shotgun (WGS) entry which is preliminary data.</text>
</comment>
<proteinExistence type="predicted"/>
<name>A0AAE1XIA1_9LAMI</name>
<dbReference type="Proteomes" id="UP001293254">
    <property type="component" value="Unassembled WGS sequence"/>
</dbReference>
<accession>A0AAE1XIA1</accession>
<reference evidence="2" key="2">
    <citation type="journal article" date="2024" name="Plant">
        <title>Genomic evolution and insights into agronomic trait innovations of Sesamum species.</title>
        <authorList>
            <person name="Miao H."/>
            <person name="Wang L."/>
            <person name="Qu L."/>
            <person name="Liu H."/>
            <person name="Sun Y."/>
            <person name="Le M."/>
            <person name="Wang Q."/>
            <person name="Wei S."/>
            <person name="Zheng Y."/>
            <person name="Lin W."/>
            <person name="Duan Y."/>
            <person name="Cao H."/>
            <person name="Xiong S."/>
            <person name="Wang X."/>
            <person name="Wei L."/>
            <person name="Li C."/>
            <person name="Ma Q."/>
            <person name="Ju M."/>
            <person name="Zhao R."/>
            <person name="Li G."/>
            <person name="Mu C."/>
            <person name="Tian Q."/>
            <person name="Mei H."/>
            <person name="Zhang T."/>
            <person name="Gao T."/>
            <person name="Zhang H."/>
        </authorList>
    </citation>
    <scope>NUCLEOTIDE SEQUENCE</scope>
    <source>
        <strain evidence="2">3651</strain>
    </source>
</reference>
<organism evidence="2 3">
    <name type="scientific">Sesamum alatum</name>
    <dbReference type="NCBI Taxonomy" id="300844"/>
    <lineage>
        <taxon>Eukaryota</taxon>
        <taxon>Viridiplantae</taxon>
        <taxon>Streptophyta</taxon>
        <taxon>Embryophyta</taxon>
        <taxon>Tracheophyta</taxon>
        <taxon>Spermatophyta</taxon>
        <taxon>Magnoliopsida</taxon>
        <taxon>eudicotyledons</taxon>
        <taxon>Gunneridae</taxon>
        <taxon>Pentapetalae</taxon>
        <taxon>asterids</taxon>
        <taxon>lamiids</taxon>
        <taxon>Lamiales</taxon>
        <taxon>Pedaliaceae</taxon>
        <taxon>Sesamum</taxon>
    </lineage>
</organism>
<sequence length="211" mass="23424">VLGENWGFSYSALSFSLPDSSPKIGKQQLPSRNWSFTRCPSAPLWGSKNRALHPRTGRVLYSPSFAFHPPFALSGDWIGFVFRRDPAHARKASASGLLKEAPELSRQESSETETSGTDYTDATRTDDPYRGSTSHGKNRRLMRALLQGAKPVTADADGTEWRVGTNRKARERFSTSILAETGKIKGMNIQIVNSPPSPKLRRKGAEYRWVA</sequence>